<dbReference type="AlphaFoldDB" id="A0A2R6C588"/>
<gene>
    <name evidence="1" type="ORF">B9Q04_18245</name>
</gene>
<protein>
    <submittedName>
        <fullName evidence="1">Uncharacterized protein</fullName>
    </submittedName>
</protein>
<name>A0A2R6C588_9ARCH</name>
<reference evidence="1 2" key="1">
    <citation type="submission" date="2017-04" db="EMBL/GenBank/DDBJ databases">
        <title>Novel microbial lineages endemic to geothermal iron-oxide mats fill important gaps in the evolutionary history of Archaea.</title>
        <authorList>
            <person name="Jay Z.J."/>
            <person name="Beam J.P."/>
            <person name="Dlakic M."/>
            <person name="Rusch D.B."/>
            <person name="Kozubal M.A."/>
            <person name="Inskeep W.P."/>
        </authorList>
    </citation>
    <scope>NUCLEOTIDE SEQUENCE [LARGE SCALE GENOMIC DNA]</scope>
    <source>
        <strain evidence="1">BE_D</strain>
    </source>
</reference>
<proteinExistence type="predicted"/>
<sequence>MENMSVRNVPPQIPKDEIPKEGRKVKIVDARYITEPIYTQIGVSSKTLVLEVELNGQRYSHLFGLNKNVITGSAARLLSAVGVTNIDDPSTPDKVAQLKGKR</sequence>
<comment type="caution">
    <text evidence="1">The sequence shown here is derived from an EMBL/GenBank/DDBJ whole genome shotgun (WGS) entry which is preliminary data.</text>
</comment>
<evidence type="ECO:0000313" key="1">
    <source>
        <dbReference type="EMBL" id="PSO06014.1"/>
    </source>
</evidence>
<accession>A0A2R6C588</accession>
<dbReference type="Proteomes" id="UP000242015">
    <property type="component" value="Unassembled WGS sequence"/>
</dbReference>
<evidence type="ECO:0000313" key="2">
    <source>
        <dbReference type="Proteomes" id="UP000242015"/>
    </source>
</evidence>
<dbReference type="EMBL" id="NEXF01000628">
    <property type="protein sequence ID" value="PSO06014.1"/>
    <property type="molecule type" value="Genomic_DNA"/>
</dbReference>
<organism evidence="1 2">
    <name type="scientific">Candidatus Marsarchaeota G2 archaeon BE_D</name>
    <dbReference type="NCBI Taxonomy" id="1978158"/>
    <lineage>
        <taxon>Archaea</taxon>
        <taxon>Candidatus Marsarchaeota</taxon>
        <taxon>Candidatus Marsarchaeota group 2</taxon>
    </lineage>
</organism>